<dbReference type="PANTHER" id="PTHR47723:SF13">
    <property type="entry name" value="PUTATIVE-RELATED"/>
    <property type="match status" value="1"/>
</dbReference>
<organism evidence="2 3">
    <name type="scientific">Ricinus communis</name>
    <name type="common">Castor bean</name>
    <dbReference type="NCBI Taxonomy" id="3988"/>
    <lineage>
        <taxon>Eukaryota</taxon>
        <taxon>Viridiplantae</taxon>
        <taxon>Streptophyta</taxon>
        <taxon>Embryophyta</taxon>
        <taxon>Tracheophyta</taxon>
        <taxon>Spermatophyta</taxon>
        <taxon>Magnoliopsida</taxon>
        <taxon>eudicotyledons</taxon>
        <taxon>Gunneridae</taxon>
        <taxon>Pentapetalae</taxon>
        <taxon>rosids</taxon>
        <taxon>fabids</taxon>
        <taxon>Malpighiales</taxon>
        <taxon>Euphorbiaceae</taxon>
        <taxon>Acalyphoideae</taxon>
        <taxon>Acalypheae</taxon>
        <taxon>Ricinus</taxon>
    </lineage>
</organism>
<dbReference type="PANTHER" id="PTHR47723">
    <property type="entry name" value="OS05G0353850 PROTEIN"/>
    <property type="match status" value="1"/>
</dbReference>
<reference evidence="3" key="1">
    <citation type="journal article" date="2010" name="Nat. Biotechnol.">
        <title>Draft genome sequence of the oilseed species Ricinus communis.</title>
        <authorList>
            <person name="Chan A.P."/>
            <person name="Crabtree J."/>
            <person name="Zhao Q."/>
            <person name="Lorenzi H."/>
            <person name="Orvis J."/>
            <person name="Puiu D."/>
            <person name="Melake-Berhan A."/>
            <person name="Jones K.M."/>
            <person name="Redman J."/>
            <person name="Chen G."/>
            <person name="Cahoon E.B."/>
            <person name="Gedil M."/>
            <person name="Stanke M."/>
            <person name="Haas B.J."/>
            <person name="Wortman J.R."/>
            <person name="Fraser-Liggett C.M."/>
            <person name="Ravel J."/>
            <person name="Rabinowicz P.D."/>
        </authorList>
    </citation>
    <scope>NUCLEOTIDE SEQUENCE [LARGE SCALE GENOMIC DNA]</scope>
    <source>
        <strain evidence="3">cv. Hale</strain>
    </source>
</reference>
<dbReference type="EMBL" id="EQ973938">
    <property type="protein sequence ID" value="EEF37876.1"/>
    <property type="molecule type" value="Genomic_DNA"/>
</dbReference>
<dbReference type="InterPro" id="IPR044730">
    <property type="entry name" value="RNase_H-like_dom_plant"/>
</dbReference>
<evidence type="ECO:0000313" key="3">
    <source>
        <dbReference type="Proteomes" id="UP000008311"/>
    </source>
</evidence>
<dbReference type="GO" id="GO:0003676">
    <property type="term" value="F:nucleic acid binding"/>
    <property type="evidence" value="ECO:0007669"/>
    <property type="project" value="InterPro"/>
</dbReference>
<dbReference type="SUPFAM" id="SSF53098">
    <property type="entry name" value="Ribonuclease H-like"/>
    <property type="match status" value="1"/>
</dbReference>
<dbReference type="CDD" id="cd06222">
    <property type="entry name" value="RNase_H_like"/>
    <property type="match status" value="1"/>
</dbReference>
<dbReference type="Proteomes" id="UP000008311">
    <property type="component" value="Unassembled WGS sequence"/>
</dbReference>
<dbReference type="InterPro" id="IPR036397">
    <property type="entry name" value="RNaseH_sf"/>
</dbReference>
<gene>
    <name evidence="2" type="ORF">RCOM_0220230</name>
</gene>
<evidence type="ECO:0000313" key="2">
    <source>
        <dbReference type="EMBL" id="EEF37876.1"/>
    </source>
</evidence>
<accession>B9SEL7</accession>
<dbReference type="InterPro" id="IPR002156">
    <property type="entry name" value="RNaseH_domain"/>
</dbReference>
<dbReference type="Gene3D" id="3.30.420.10">
    <property type="entry name" value="Ribonuclease H-like superfamily/Ribonuclease H"/>
    <property type="match status" value="1"/>
</dbReference>
<name>B9SEL7_RICCO</name>
<sequence length="101" mass="11519">MAECWAACEGLKLAWNMGYRELIVEVDSKLVAGWLNADQTCMNDCSNLIYACRELIRKDWNVDVRHVFREGNMIADSLANRRLPKVEGLLCCILAQKKLNS</sequence>
<dbReference type="AlphaFoldDB" id="B9SEL7"/>
<protein>
    <submittedName>
        <fullName evidence="2">Nucleic acid binding protein, putative</fullName>
    </submittedName>
</protein>
<feature type="domain" description="RNase H type-1" evidence="1">
    <location>
        <begin position="1"/>
        <end position="81"/>
    </location>
</feature>
<dbReference type="GO" id="GO:0004523">
    <property type="term" value="F:RNA-DNA hybrid ribonuclease activity"/>
    <property type="evidence" value="ECO:0007669"/>
    <property type="project" value="InterPro"/>
</dbReference>
<proteinExistence type="predicted"/>
<dbReference type="InterPro" id="IPR053151">
    <property type="entry name" value="RNase_H-like"/>
</dbReference>
<dbReference type="InterPro" id="IPR012337">
    <property type="entry name" value="RNaseH-like_sf"/>
</dbReference>
<evidence type="ECO:0000259" key="1">
    <source>
        <dbReference type="Pfam" id="PF13456"/>
    </source>
</evidence>
<dbReference type="InParanoid" id="B9SEL7"/>
<dbReference type="Pfam" id="PF13456">
    <property type="entry name" value="RVT_3"/>
    <property type="match status" value="1"/>
</dbReference>
<keyword evidence="3" id="KW-1185">Reference proteome</keyword>
<dbReference type="eggNOG" id="KOG1075">
    <property type="taxonomic scope" value="Eukaryota"/>
</dbReference>